<name>A0A0D0C162_9AGAR</name>
<protein>
    <submittedName>
        <fullName evidence="1">Uncharacterized protein</fullName>
    </submittedName>
</protein>
<evidence type="ECO:0000313" key="2">
    <source>
        <dbReference type="Proteomes" id="UP000053593"/>
    </source>
</evidence>
<organism evidence="1 2">
    <name type="scientific">Collybiopsis luxurians FD-317 M1</name>
    <dbReference type="NCBI Taxonomy" id="944289"/>
    <lineage>
        <taxon>Eukaryota</taxon>
        <taxon>Fungi</taxon>
        <taxon>Dikarya</taxon>
        <taxon>Basidiomycota</taxon>
        <taxon>Agaricomycotina</taxon>
        <taxon>Agaricomycetes</taxon>
        <taxon>Agaricomycetidae</taxon>
        <taxon>Agaricales</taxon>
        <taxon>Marasmiineae</taxon>
        <taxon>Omphalotaceae</taxon>
        <taxon>Collybiopsis</taxon>
        <taxon>Collybiopsis luxurians</taxon>
    </lineage>
</organism>
<dbReference type="Proteomes" id="UP000053593">
    <property type="component" value="Unassembled WGS sequence"/>
</dbReference>
<dbReference type="EMBL" id="KN834769">
    <property type="protein sequence ID" value="KIK61896.1"/>
    <property type="molecule type" value="Genomic_DNA"/>
</dbReference>
<evidence type="ECO:0000313" key="1">
    <source>
        <dbReference type="EMBL" id="KIK61896.1"/>
    </source>
</evidence>
<keyword evidence="2" id="KW-1185">Reference proteome</keyword>
<accession>A0A0D0C162</accession>
<gene>
    <name evidence="1" type="ORF">GYMLUDRAFT_42315</name>
</gene>
<proteinExistence type="predicted"/>
<dbReference type="HOGENOM" id="CLU_1660958_0_0_1"/>
<dbReference type="AlphaFoldDB" id="A0A0D0C162"/>
<sequence>MHIHWGDTSLLLTPTSFEYLNAQGSHRQKKTFLNLTEALANLEKKKVPRVYSIVLKPNHSISKRKNKRYLCRLDRRSDSTCSSLAATANIGSTEATGRSTYVQHSLPTHISPVVGVPGWKRKAQRPDPTRKAYPRFQRYFRGVLRDKSWIISGGALLSW</sequence>
<reference evidence="1 2" key="1">
    <citation type="submission" date="2014-04" db="EMBL/GenBank/DDBJ databases">
        <title>Evolutionary Origins and Diversification of the Mycorrhizal Mutualists.</title>
        <authorList>
            <consortium name="DOE Joint Genome Institute"/>
            <consortium name="Mycorrhizal Genomics Consortium"/>
            <person name="Kohler A."/>
            <person name="Kuo A."/>
            <person name="Nagy L.G."/>
            <person name="Floudas D."/>
            <person name="Copeland A."/>
            <person name="Barry K.W."/>
            <person name="Cichocki N."/>
            <person name="Veneault-Fourrey C."/>
            <person name="LaButti K."/>
            <person name="Lindquist E.A."/>
            <person name="Lipzen A."/>
            <person name="Lundell T."/>
            <person name="Morin E."/>
            <person name="Murat C."/>
            <person name="Riley R."/>
            <person name="Ohm R."/>
            <person name="Sun H."/>
            <person name="Tunlid A."/>
            <person name="Henrissat B."/>
            <person name="Grigoriev I.V."/>
            <person name="Hibbett D.S."/>
            <person name="Martin F."/>
        </authorList>
    </citation>
    <scope>NUCLEOTIDE SEQUENCE [LARGE SCALE GENOMIC DNA]</scope>
    <source>
        <strain evidence="1 2">FD-317 M1</strain>
    </source>
</reference>